<dbReference type="AlphaFoldDB" id="A0A517STP3"/>
<evidence type="ECO:0000259" key="1">
    <source>
        <dbReference type="Pfam" id="PF12728"/>
    </source>
</evidence>
<name>A0A517STP3_9BACT</name>
<dbReference type="Pfam" id="PF12728">
    <property type="entry name" value="HTH_17"/>
    <property type="match status" value="1"/>
</dbReference>
<dbReference type="InterPro" id="IPR041657">
    <property type="entry name" value="HTH_17"/>
</dbReference>
<dbReference type="EMBL" id="CP036272">
    <property type="protein sequence ID" value="QDT59501.1"/>
    <property type="molecule type" value="Genomic_DNA"/>
</dbReference>
<keyword evidence="3" id="KW-1185">Reference proteome</keyword>
<gene>
    <name evidence="2" type="ORF">SV7mr_20080</name>
</gene>
<sequence>MTNLIQHGPNEVELDLAGFSITQIEEALAEVLNLKPNLLCYVNGVLVIDRKNFVLECGATVSFWRAFGVKGSGRLHSILERLVIAIEENNRQIQRIADHVNPPKRASVTSSYVAERLGRSVRWIGEMARNGQIPKSCICPGSGDGNYWRFWKDRIDQWIEER</sequence>
<accession>A0A517STP3</accession>
<evidence type="ECO:0000313" key="2">
    <source>
        <dbReference type="EMBL" id="QDT59501.1"/>
    </source>
</evidence>
<reference evidence="2 3" key="1">
    <citation type="submission" date="2019-02" db="EMBL/GenBank/DDBJ databases">
        <title>Deep-cultivation of Planctomycetes and their phenomic and genomic characterization uncovers novel biology.</title>
        <authorList>
            <person name="Wiegand S."/>
            <person name="Jogler M."/>
            <person name="Boedeker C."/>
            <person name="Pinto D."/>
            <person name="Vollmers J."/>
            <person name="Rivas-Marin E."/>
            <person name="Kohn T."/>
            <person name="Peeters S.H."/>
            <person name="Heuer A."/>
            <person name="Rast P."/>
            <person name="Oberbeckmann S."/>
            <person name="Bunk B."/>
            <person name="Jeske O."/>
            <person name="Meyerdierks A."/>
            <person name="Storesund J.E."/>
            <person name="Kallscheuer N."/>
            <person name="Luecker S."/>
            <person name="Lage O.M."/>
            <person name="Pohl T."/>
            <person name="Merkel B.J."/>
            <person name="Hornburger P."/>
            <person name="Mueller R.-W."/>
            <person name="Bruemmer F."/>
            <person name="Labrenz M."/>
            <person name="Spormann A.M."/>
            <person name="Op den Camp H."/>
            <person name="Overmann J."/>
            <person name="Amann R."/>
            <person name="Jetten M.S.M."/>
            <person name="Mascher T."/>
            <person name="Medema M.H."/>
            <person name="Devos D.P."/>
            <person name="Kaster A.-K."/>
            <person name="Ovreas L."/>
            <person name="Rohde M."/>
            <person name="Galperin M.Y."/>
            <person name="Jogler C."/>
        </authorList>
    </citation>
    <scope>NUCLEOTIDE SEQUENCE [LARGE SCALE GENOMIC DNA]</scope>
    <source>
        <strain evidence="2 3">SV_7m_r</strain>
    </source>
</reference>
<protein>
    <recommendedName>
        <fullName evidence="1">Helix-turn-helix domain-containing protein</fullName>
    </recommendedName>
</protein>
<proteinExistence type="predicted"/>
<dbReference type="Proteomes" id="UP000315003">
    <property type="component" value="Chromosome"/>
</dbReference>
<evidence type="ECO:0000313" key="3">
    <source>
        <dbReference type="Proteomes" id="UP000315003"/>
    </source>
</evidence>
<feature type="domain" description="Helix-turn-helix" evidence="1">
    <location>
        <begin position="109"/>
        <end position="162"/>
    </location>
</feature>
<organism evidence="2 3">
    <name type="scientific">Stieleria bergensis</name>
    <dbReference type="NCBI Taxonomy" id="2528025"/>
    <lineage>
        <taxon>Bacteria</taxon>
        <taxon>Pseudomonadati</taxon>
        <taxon>Planctomycetota</taxon>
        <taxon>Planctomycetia</taxon>
        <taxon>Pirellulales</taxon>
        <taxon>Pirellulaceae</taxon>
        <taxon>Stieleria</taxon>
    </lineage>
</organism>